<feature type="transmembrane region" description="Helical" evidence="5">
    <location>
        <begin position="210"/>
        <end position="226"/>
    </location>
</feature>
<feature type="transmembrane region" description="Helical" evidence="5">
    <location>
        <begin position="189"/>
        <end position="204"/>
    </location>
</feature>
<feature type="transmembrane region" description="Helical" evidence="5">
    <location>
        <begin position="102"/>
        <end position="118"/>
    </location>
</feature>
<evidence type="ECO:0000313" key="7">
    <source>
        <dbReference type="EMBL" id="KAF1024689.1"/>
    </source>
</evidence>
<comment type="subcellular location">
    <subcellularLocation>
        <location evidence="1">Membrane</location>
        <topology evidence="1">Multi-pass membrane protein</topology>
    </subcellularLocation>
</comment>
<dbReference type="InterPro" id="IPR051533">
    <property type="entry name" value="WaaL-like"/>
</dbReference>
<dbReference type="InterPro" id="IPR007016">
    <property type="entry name" value="O-antigen_ligase-rel_domated"/>
</dbReference>
<evidence type="ECO:0000256" key="3">
    <source>
        <dbReference type="ARBA" id="ARBA00022989"/>
    </source>
</evidence>
<dbReference type="Proteomes" id="UP000490535">
    <property type="component" value="Unassembled WGS sequence"/>
</dbReference>
<feature type="transmembrane region" description="Helical" evidence="5">
    <location>
        <begin position="163"/>
        <end position="182"/>
    </location>
</feature>
<feature type="transmembrane region" description="Helical" evidence="5">
    <location>
        <begin position="397"/>
        <end position="413"/>
    </location>
</feature>
<evidence type="ECO:0000256" key="2">
    <source>
        <dbReference type="ARBA" id="ARBA00022692"/>
    </source>
</evidence>
<evidence type="ECO:0000256" key="5">
    <source>
        <dbReference type="SAM" id="Phobius"/>
    </source>
</evidence>
<keyword evidence="2 5" id="KW-0812">Transmembrane</keyword>
<feature type="transmembrane region" description="Helical" evidence="5">
    <location>
        <begin position="37"/>
        <end position="53"/>
    </location>
</feature>
<name>A0A833PF13_ACIBZ</name>
<feature type="transmembrane region" description="Helical" evidence="5">
    <location>
        <begin position="14"/>
        <end position="31"/>
    </location>
</feature>
<evidence type="ECO:0000259" key="6">
    <source>
        <dbReference type="Pfam" id="PF04932"/>
    </source>
</evidence>
<feature type="transmembrane region" description="Helical" evidence="5">
    <location>
        <begin position="233"/>
        <end position="250"/>
    </location>
</feature>
<sequence>MLESYYLMIKDKKLIFLISILFFTVFSHYIFNDNFRHWNVSIVFILIFIYFIIKGKVIKPDFYLVAFCCIGTISVTLLNHSLFRLDSIPENLMSTYKKITNQYIWFIPFVFLPTIYYQSKFKVEYFYRILFLIIVFLTPYLLYWGVMLEFDRGLFSIFFNPVISYDIGFISLTILLLCYSFYLKGKQSYIYLVTSLLCMFLLILHGTRGAWVGLLFVFAFLVVFYAKTELKKIILMLSLVVSFLGINMIIPNSPLLQRVENFQSDSLNIRNNNYQNSSGIRLFLWGNSIEMFKSKPFTGIGMYDIEAENCRLYERGDLPHCFQHMHSIYFHELAANGLVGLIGLLMTFLVALIYFIKNIFLKDEQIKNLAITGAVFVIYYMCSGLTEYYLFFQNTTYVFYWVVATLMSFIYIDKRVKVN</sequence>
<feature type="transmembrane region" description="Helical" evidence="5">
    <location>
        <begin position="125"/>
        <end position="143"/>
    </location>
</feature>
<dbReference type="Pfam" id="PF04932">
    <property type="entry name" value="Wzy_C"/>
    <property type="match status" value="1"/>
</dbReference>
<evidence type="ECO:0000256" key="1">
    <source>
        <dbReference type="ARBA" id="ARBA00004141"/>
    </source>
</evidence>
<dbReference type="PANTHER" id="PTHR37422">
    <property type="entry name" value="TEICHURONIC ACID BIOSYNTHESIS PROTEIN TUAE"/>
    <property type="match status" value="1"/>
</dbReference>
<keyword evidence="7" id="KW-0436">Ligase</keyword>
<reference evidence="8" key="1">
    <citation type="journal article" date="2020" name="MBio">
        <title>Horizontal gene transfer to a defensive symbiont with a reduced genome amongst a multipartite beetle microbiome.</title>
        <authorList>
            <person name="Waterworth S.C."/>
            <person name="Florez L.V."/>
            <person name="Rees E.R."/>
            <person name="Hertweck C."/>
            <person name="Kaltenpoth M."/>
            <person name="Kwan J.C."/>
        </authorList>
    </citation>
    <scope>NUCLEOTIDE SEQUENCE [LARGE SCALE GENOMIC DNA]</scope>
</reference>
<organism evidence="7 8">
    <name type="scientific">Acinetobacter bereziniae</name>
    <name type="common">Acinetobacter genomosp. 10</name>
    <dbReference type="NCBI Taxonomy" id="106648"/>
    <lineage>
        <taxon>Bacteria</taxon>
        <taxon>Pseudomonadati</taxon>
        <taxon>Pseudomonadota</taxon>
        <taxon>Gammaproteobacteria</taxon>
        <taxon>Moraxellales</taxon>
        <taxon>Moraxellaceae</taxon>
        <taxon>Acinetobacter</taxon>
    </lineage>
</organism>
<comment type="caution">
    <text evidence="7">The sequence shown here is derived from an EMBL/GenBank/DDBJ whole genome shotgun (WGS) entry which is preliminary data.</text>
</comment>
<dbReference type="AlphaFoldDB" id="A0A833PF13"/>
<keyword evidence="4 5" id="KW-0472">Membrane</keyword>
<protein>
    <submittedName>
        <fullName evidence="7">O-antigen ligase</fullName>
    </submittedName>
</protein>
<dbReference type="EMBL" id="WNDP01000055">
    <property type="protein sequence ID" value="KAF1024689.1"/>
    <property type="molecule type" value="Genomic_DNA"/>
</dbReference>
<dbReference type="GO" id="GO:0016020">
    <property type="term" value="C:membrane"/>
    <property type="evidence" value="ECO:0007669"/>
    <property type="project" value="UniProtKB-SubCell"/>
</dbReference>
<dbReference type="PANTHER" id="PTHR37422:SF13">
    <property type="entry name" value="LIPOPOLYSACCHARIDE BIOSYNTHESIS PROTEIN PA4999-RELATED"/>
    <property type="match status" value="1"/>
</dbReference>
<keyword evidence="3 5" id="KW-1133">Transmembrane helix</keyword>
<feature type="domain" description="O-antigen ligase-related" evidence="6">
    <location>
        <begin position="194"/>
        <end position="344"/>
    </location>
</feature>
<evidence type="ECO:0000313" key="8">
    <source>
        <dbReference type="Proteomes" id="UP000490535"/>
    </source>
</evidence>
<evidence type="ECO:0000256" key="4">
    <source>
        <dbReference type="ARBA" id="ARBA00023136"/>
    </source>
</evidence>
<dbReference type="GO" id="GO:0016874">
    <property type="term" value="F:ligase activity"/>
    <property type="evidence" value="ECO:0007669"/>
    <property type="project" value="UniProtKB-KW"/>
</dbReference>
<proteinExistence type="predicted"/>
<feature type="transmembrane region" description="Helical" evidence="5">
    <location>
        <begin position="368"/>
        <end position="391"/>
    </location>
</feature>
<accession>A0A833PF13</accession>
<feature type="transmembrane region" description="Helical" evidence="5">
    <location>
        <begin position="62"/>
        <end position="82"/>
    </location>
</feature>
<gene>
    <name evidence="7" type="primary">rfaL</name>
    <name evidence="7" type="ORF">GAK29_02404</name>
</gene>
<feature type="transmembrane region" description="Helical" evidence="5">
    <location>
        <begin position="333"/>
        <end position="356"/>
    </location>
</feature>